<dbReference type="Proteomes" id="UP000326944">
    <property type="component" value="Chromosome"/>
</dbReference>
<gene>
    <name evidence="2" type="ORF">FJR48_05785</name>
</gene>
<dbReference type="Pfam" id="PF07022">
    <property type="entry name" value="Phage_CI_repr"/>
    <property type="match status" value="1"/>
</dbReference>
<dbReference type="AlphaFoldDB" id="A0A5P8P0M9"/>
<dbReference type="PROSITE" id="PS50943">
    <property type="entry name" value="HTH_CROC1"/>
    <property type="match status" value="1"/>
</dbReference>
<dbReference type="InterPro" id="IPR046164">
    <property type="entry name" value="DUF6166"/>
</dbReference>
<organism evidence="2 3">
    <name type="scientific">Sulfurimonas lithotrophica</name>
    <dbReference type="NCBI Taxonomy" id="2590022"/>
    <lineage>
        <taxon>Bacteria</taxon>
        <taxon>Pseudomonadati</taxon>
        <taxon>Campylobacterota</taxon>
        <taxon>Epsilonproteobacteria</taxon>
        <taxon>Campylobacterales</taxon>
        <taxon>Sulfurimonadaceae</taxon>
        <taxon>Sulfurimonas</taxon>
    </lineage>
</organism>
<evidence type="ECO:0000313" key="3">
    <source>
        <dbReference type="Proteomes" id="UP000326944"/>
    </source>
</evidence>
<evidence type="ECO:0000259" key="1">
    <source>
        <dbReference type="PROSITE" id="PS50943"/>
    </source>
</evidence>
<dbReference type="GO" id="GO:0003677">
    <property type="term" value="F:DNA binding"/>
    <property type="evidence" value="ECO:0007669"/>
    <property type="project" value="InterPro"/>
</dbReference>
<keyword evidence="3" id="KW-1185">Reference proteome</keyword>
<dbReference type="Pfam" id="PF19663">
    <property type="entry name" value="DUF6166"/>
    <property type="match status" value="1"/>
</dbReference>
<accession>A0A5P8P0M9</accession>
<feature type="domain" description="HTH cro/C1-type" evidence="1">
    <location>
        <begin position="140"/>
        <end position="168"/>
    </location>
</feature>
<dbReference type="InterPro" id="IPR010982">
    <property type="entry name" value="Lambda_DNA-bd_dom_sf"/>
</dbReference>
<dbReference type="RefSeq" id="WP_152307208.1">
    <property type="nucleotide sequence ID" value="NZ_CP043617.1"/>
</dbReference>
<dbReference type="CDD" id="cd00093">
    <property type="entry name" value="HTH_XRE"/>
    <property type="match status" value="1"/>
</dbReference>
<dbReference type="Gene3D" id="1.10.260.40">
    <property type="entry name" value="lambda repressor-like DNA-binding domains"/>
    <property type="match status" value="1"/>
</dbReference>
<dbReference type="OrthoDB" id="5334164at2"/>
<dbReference type="KEGG" id="sulg:FJR48_05785"/>
<protein>
    <submittedName>
        <fullName evidence="2">XRE family transcriptional regulator</fullName>
    </submittedName>
</protein>
<name>A0A5P8P0M9_9BACT</name>
<reference evidence="2 3" key="1">
    <citation type="submission" date="2019-09" db="EMBL/GenBank/DDBJ databases">
        <title>Sulfurimonas gotlandica sp. nov., a chemoautotrophic and psychrotolerant epsilonproteobacterium isolated from a pelagic redoxcline, and an emended description of the genus Sulfurimonas.</title>
        <authorList>
            <person name="Wang S."/>
            <person name="Jiang L."/>
            <person name="Shao S."/>
        </authorList>
    </citation>
    <scope>NUCLEOTIDE SEQUENCE [LARGE SCALE GENOMIC DNA]</scope>
    <source>
        <strain evidence="2 3">GYSZ_1</strain>
    </source>
</reference>
<dbReference type="GO" id="GO:0045892">
    <property type="term" value="P:negative regulation of DNA-templated transcription"/>
    <property type="evidence" value="ECO:0007669"/>
    <property type="project" value="InterPro"/>
</dbReference>
<sequence length="208" mass="23658">MAIKHSNYVFKGHKALLGNRYVTYGELELPNRFDEYPKSKNGFDWGVNGSASLQLSYAILRQISTKEIASENAEKFLKDVVVSLHSRDWVLNSYDVADWISKNSTIIQETEDSDETSNYIAQNRAIYSKTKVVEKKSNVVKEVCKELGITQKALANILEVPEGTVSSWAVKNEIPRLGKKAIEFYIQNTKNQQIVDSYKNFIRLLNVS</sequence>
<dbReference type="InterPro" id="IPR001387">
    <property type="entry name" value="Cro/C1-type_HTH"/>
</dbReference>
<dbReference type="EMBL" id="CP043617">
    <property type="protein sequence ID" value="QFR49265.1"/>
    <property type="molecule type" value="Genomic_DNA"/>
</dbReference>
<proteinExistence type="predicted"/>
<evidence type="ECO:0000313" key="2">
    <source>
        <dbReference type="EMBL" id="QFR49265.1"/>
    </source>
</evidence>
<dbReference type="InterPro" id="IPR010744">
    <property type="entry name" value="Phage_CI_N"/>
</dbReference>